<reference evidence="1 2" key="1">
    <citation type="journal article" date="2018" name="Front. Plant Sci.">
        <title>Red Clover (Trifolium pratense) and Zigzag Clover (T. medium) - A Picture of Genomic Similarities and Differences.</title>
        <authorList>
            <person name="Dluhosova J."/>
            <person name="Istvanek J."/>
            <person name="Nedelnik J."/>
            <person name="Repkova J."/>
        </authorList>
    </citation>
    <scope>NUCLEOTIDE SEQUENCE [LARGE SCALE GENOMIC DNA]</scope>
    <source>
        <strain evidence="2">cv. 10/8</strain>
        <tissue evidence="1">Leaf</tissue>
    </source>
</reference>
<name>A0A392MZI9_9FABA</name>
<dbReference type="AlphaFoldDB" id="A0A392MZI9"/>
<dbReference type="EMBL" id="LXQA010022584">
    <property type="protein sequence ID" value="MCH92385.1"/>
    <property type="molecule type" value="Genomic_DNA"/>
</dbReference>
<protein>
    <submittedName>
        <fullName evidence="1">Uncharacterized protein</fullName>
    </submittedName>
</protein>
<organism evidence="1 2">
    <name type="scientific">Trifolium medium</name>
    <dbReference type="NCBI Taxonomy" id="97028"/>
    <lineage>
        <taxon>Eukaryota</taxon>
        <taxon>Viridiplantae</taxon>
        <taxon>Streptophyta</taxon>
        <taxon>Embryophyta</taxon>
        <taxon>Tracheophyta</taxon>
        <taxon>Spermatophyta</taxon>
        <taxon>Magnoliopsida</taxon>
        <taxon>eudicotyledons</taxon>
        <taxon>Gunneridae</taxon>
        <taxon>Pentapetalae</taxon>
        <taxon>rosids</taxon>
        <taxon>fabids</taxon>
        <taxon>Fabales</taxon>
        <taxon>Fabaceae</taxon>
        <taxon>Papilionoideae</taxon>
        <taxon>50 kb inversion clade</taxon>
        <taxon>NPAAA clade</taxon>
        <taxon>Hologalegina</taxon>
        <taxon>IRL clade</taxon>
        <taxon>Trifolieae</taxon>
        <taxon>Trifolium</taxon>
    </lineage>
</organism>
<dbReference type="Proteomes" id="UP000265520">
    <property type="component" value="Unassembled WGS sequence"/>
</dbReference>
<sequence length="91" mass="10189">MSEVVVHGGHPTIVVPDDVYVEDSGRFFDTWTGQDFLDYGFVPALLFCARQFGQDLVVVLLEKPRILLGCSTLGMIKLARLRSECRSRSRG</sequence>
<proteinExistence type="predicted"/>
<gene>
    <name evidence="1" type="ORF">A2U01_0013324</name>
</gene>
<keyword evidence="2" id="KW-1185">Reference proteome</keyword>
<comment type="caution">
    <text evidence="1">The sequence shown here is derived from an EMBL/GenBank/DDBJ whole genome shotgun (WGS) entry which is preliminary data.</text>
</comment>
<evidence type="ECO:0000313" key="2">
    <source>
        <dbReference type="Proteomes" id="UP000265520"/>
    </source>
</evidence>
<accession>A0A392MZI9</accession>
<evidence type="ECO:0000313" key="1">
    <source>
        <dbReference type="EMBL" id="MCH92385.1"/>
    </source>
</evidence>